<gene>
    <name evidence="1" type="ORF">CDIF1296T_02236</name>
</gene>
<reference evidence="1 2" key="1">
    <citation type="journal article" date="2015" name="Genome Announc.">
        <title>Complete Genome Sequence of the Clostridium difficile Type Strain DSM 1296T.</title>
        <authorList>
            <person name="Riedel T."/>
            <person name="Bunk B."/>
            <person name="Wittmann J."/>
            <person name="Thurmer A."/>
            <person name="Sproer C."/>
            <person name="Gronow S."/>
            <person name="Liesegang H."/>
            <person name="Daniel R."/>
            <person name="Overmann J."/>
        </authorList>
    </citation>
    <scope>NUCLEOTIDE SEQUENCE [LARGE SCALE GENOMIC DNA]</scope>
    <source>
        <strain evidence="2">ATCC 9689 / DSM 1296 / BCRC 10642 / JCM 1296 / NCIMB 10666 / NCTC 11209 / 90556-M6S</strain>
    </source>
</reference>
<proteinExistence type="predicted"/>
<evidence type="ECO:0000313" key="1">
    <source>
        <dbReference type="EMBL" id="AKP43082.1"/>
    </source>
</evidence>
<accession>A0AC59G0L0</accession>
<sequence>MKKKYDFLIYSAIWLVIIILFIFSLYHSIEHIKIISHTGTIRSETQKVVKQELNNERNDDLIKRLDNILIKLRTGNGENGFQRCDNKEFQQKLNQMDSMWESMKKEIIKVRNGASGDKLYKLSEEYSVLSNQIVFISEKHSNAKLYSFATALFIYLIFSTISLLIWEYYNKKRFKRIFYTDNLTKIKNQVAFENRAIEILHNASNKEYVLLNIDIDNFKYINDTHGYEYGDKVLIIVAAVLSKTFNIKETCARIGSDNFVILAKYRDSLLEDIREMLTNAIISELDMNVTQTISYCIGAYLVEIDNLGYKSINSIMDKANIAHKVSKTRGISSTVWYNENLLKQLQIENSIYNYMYKAIENEEFHMYLQPKFQISSLNVVSAEALVRWFSPELGFLSPDEFIPLFEKSGFIIELDFYMLKKACSFVRKTFMKKNQYTYPIAVNFSRVTIYQNSFYQRFLDTVKEYEIPFKYIEIEVTESAFNEISQPVISILEELKKLGFLISMDDFGSGYSSLSLLCSLSINGLKLDKSLLKETFNREKVYSIIQCIIEMSHRIGMSVVCEGIETKKDLEFLNTVKCDVGQGFYFSKPIEEKEFFNKYVTKK</sequence>
<keyword evidence="2" id="KW-1185">Reference proteome</keyword>
<protein>
    <submittedName>
        <fullName evidence="1">Signaling protein</fullName>
    </submittedName>
</protein>
<name>A0AC59G0L0_CLODI</name>
<organism evidence="1 2">
    <name type="scientific">Clostridioides difficile ATCC 9689 = DSM 1296</name>
    <dbReference type="NCBI Taxonomy" id="1121308"/>
    <lineage>
        <taxon>Bacteria</taxon>
        <taxon>Bacillati</taxon>
        <taxon>Bacillota</taxon>
        <taxon>Clostridia</taxon>
        <taxon>Peptostreptococcales</taxon>
        <taxon>Peptostreptococcaceae</taxon>
        <taxon>Clostridioides</taxon>
    </lineage>
</organism>
<evidence type="ECO:0000313" key="2">
    <source>
        <dbReference type="Proteomes" id="UP001510562"/>
    </source>
</evidence>
<dbReference type="Proteomes" id="UP001510562">
    <property type="component" value="Chromosome"/>
</dbReference>
<dbReference type="EMBL" id="CP011968">
    <property type="protein sequence ID" value="AKP43082.1"/>
    <property type="molecule type" value="Genomic_DNA"/>
</dbReference>